<comment type="caution">
    <text evidence="9">The sequence shown here is derived from an EMBL/GenBank/DDBJ whole genome shotgun (WGS) entry which is preliminary data.</text>
</comment>
<dbReference type="PANTHER" id="PTHR43744:SF12">
    <property type="entry name" value="ABC TRANSPORTER PERMEASE PROTEIN MG189-RELATED"/>
    <property type="match status" value="1"/>
</dbReference>
<dbReference type="CDD" id="cd06261">
    <property type="entry name" value="TM_PBP2"/>
    <property type="match status" value="1"/>
</dbReference>
<evidence type="ECO:0000256" key="3">
    <source>
        <dbReference type="ARBA" id="ARBA00022475"/>
    </source>
</evidence>
<feature type="transmembrane region" description="Helical" evidence="7">
    <location>
        <begin position="180"/>
        <end position="205"/>
    </location>
</feature>
<reference evidence="9 10" key="1">
    <citation type="submission" date="2018-05" db="EMBL/GenBank/DDBJ databases">
        <title>The Hungate 1000. A catalogue of reference genomes from the rumen microbiome.</title>
        <authorList>
            <person name="Kelly W."/>
        </authorList>
    </citation>
    <scope>NUCLEOTIDE SEQUENCE [LARGE SCALE GENOMIC DNA]</scope>
    <source>
        <strain evidence="9 10">NLAE-zl-C242</strain>
    </source>
</reference>
<accession>A0A2Y9BMF4</accession>
<evidence type="ECO:0000256" key="6">
    <source>
        <dbReference type="ARBA" id="ARBA00023136"/>
    </source>
</evidence>
<dbReference type="Gene3D" id="1.10.3720.10">
    <property type="entry name" value="MetI-like"/>
    <property type="match status" value="1"/>
</dbReference>
<comment type="subcellular location">
    <subcellularLocation>
        <location evidence="1 7">Cell membrane</location>
        <topology evidence="1 7">Multi-pass membrane protein</topology>
    </subcellularLocation>
</comment>
<evidence type="ECO:0000256" key="4">
    <source>
        <dbReference type="ARBA" id="ARBA00022692"/>
    </source>
</evidence>
<dbReference type="PANTHER" id="PTHR43744">
    <property type="entry name" value="ABC TRANSPORTER PERMEASE PROTEIN MG189-RELATED-RELATED"/>
    <property type="match status" value="1"/>
</dbReference>
<feature type="domain" description="ABC transmembrane type-1" evidence="8">
    <location>
        <begin position="69"/>
        <end position="259"/>
    </location>
</feature>
<keyword evidence="2 7" id="KW-0813">Transport</keyword>
<dbReference type="EMBL" id="QGDL01000026">
    <property type="protein sequence ID" value="PWJ18001.1"/>
    <property type="molecule type" value="Genomic_DNA"/>
</dbReference>
<evidence type="ECO:0000256" key="1">
    <source>
        <dbReference type="ARBA" id="ARBA00004651"/>
    </source>
</evidence>
<feature type="transmembrane region" description="Helical" evidence="7">
    <location>
        <begin position="73"/>
        <end position="95"/>
    </location>
</feature>
<keyword evidence="6 7" id="KW-0472">Membrane</keyword>
<protein>
    <submittedName>
        <fullName evidence="9">Raffinose/stachyose/melibiose transport system permease protein</fullName>
    </submittedName>
</protein>
<keyword evidence="10" id="KW-1185">Reference proteome</keyword>
<keyword evidence="4 7" id="KW-0812">Transmembrane</keyword>
<name>A0A2Y9BMF4_9FIRM</name>
<dbReference type="SUPFAM" id="SSF161098">
    <property type="entry name" value="MetI-like"/>
    <property type="match status" value="1"/>
</dbReference>
<keyword evidence="5 7" id="KW-1133">Transmembrane helix</keyword>
<keyword evidence="3" id="KW-1003">Cell membrane</keyword>
<feature type="transmembrane region" description="Helical" evidence="7">
    <location>
        <begin position="9"/>
        <end position="30"/>
    </location>
</feature>
<feature type="transmembrane region" description="Helical" evidence="7">
    <location>
        <begin position="140"/>
        <end position="159"/>
    </location>
</feature>
<dbReference type="RefSeq" id="WP_109733978.1">
    <property type="nucleotide sequence ID" value="NZ_BAAACK010000027.1"/>
</dbReference>
<proteinExistence type="inferred from homology"/>
<feature type="transmembrane region" description="Helical" evidence="7">
    <location>
        <begin position="104"/>
        <end position="125"/>
    </location>
</feature>
<sequence length="273" mass="30715">MAKSRTKNIGFGILGTILAVIFISPVLILLNSSFKSLKEIYLDILALPQQFSFDNYKQAFEKLDFLSAFTNSLVITVIATVLILLVSAMAAWVLVRYKTRCSKVLFLVFSSALLIPFQCVMLPLVDFMSKMNLMNRPGLVFMYVGFGCSMSIVLLHGFIKNVPVELEEAATIDGCNMFQTFFYIVVPLLKTILVTVAVINVMWIWNDFLLPSLVINKDGMQTLPLRTYLFFGQFTKKWDLATAALILCMIPIIIFYLCCQKHIVKGITDGAVK</sequence>
<evidence type="ECO:0000313" key="9">
    <source>
        <dbReference type="EMBL" id="PWJ18001.1"/>
    </source>
</evidence>
<evidence type="ECO:0000256" key="5">
    <source>
        <dbReference type="ARBA" id="ARBA00022989"/>
    </source>
</evidence>
<organism evidence="9 10">
    <name type="scientific">Faecalicatena orotica</name>
    <dbReference type="NCBI Taxonomy" id="1544"/>
    <lineage>
        <taxon>Bacteria</taxon>
        <taxon>Bacillati</taxon>
        <taxon>Bacillota</taxon>
        <taxon>Clostridia</taxon>
        <taxon>Lachnospirales</taxon>
        <taxon>Lachnospiraceae</taxon>
        <taxon>Faecalicatena</taxon>
    </lineage>
</organism>
<dbReference type="AlphaFoldDB" id="A0A2Y9BMF4"/>
<dbReference type="Pfam" id="PF00528">
    <property type="entry name" value="BPD_transp_1"/>
    <property type="match status" value="1"/>
</dbReference>
<dbReference type="InterPro" id="IPR000515">
    <property type="entry name" value="MetI-like"/>
</dbReference>
<dbReference type="GO" id="GO:0005886">
    <property type="term" value="C:plasma membrane"/>
    <property type="evidence" value="ECO:0007669"/>
    <property type="project" value="UniProtKB-SubCell"/>
</dbReference>
<evidence type="ECO:0000259" key="8">
    <source>
        <dbReference type="PROSITE" id="PS50928"/>
    </source>
</evidence>
<comment type="similarity">
    <text evidence="7">Belongs to the binding-protein-dependent transport system permease family.</text>
</comment>
<evidence type="ECO:0000256" key="2">
    <source>
        <dbReference type="ARBA" id="ARBA00022448"/>
    </source>
</evidence>
<dbReference type="InterPro" id="IPR035906">
    <property type="entry name" value="MetI-like_sf"/>
</dbReference>
<dbReference type="PROSITE" id="PS50928">
    <property type="entry name" value="ABC_TM1"/>
    <property type="match status" value="1"/>
</dbReference>
<dbReference type="GO" id="GO:0055085">
    <property type="term" value="P:transmembrane transport"/>
    <property type="evidence" value="ECO:0007669"/>
    <property type="project" value="InterPro"/>
</dbReference>
<feature type="transmembrane region" description="Helical" evidence="7">
    <location>
        <begin position="240"/>
        <end position="259"/>
    </location>
</feature>
<evidence type="ECO:0000256" key="7">
    <source>
        <dbReference type="RuleBase" id="RU363032"/>
    </source>
</evidence>
<evidence type="ECO:0000313" key="10">
    <source>
        <dbReference type="Proteomes" id="UP000245845"/>
    </source>
</evidence>
<dbReference type="OrthoDB" id="9772609at2"/>
<gene>
    <name evidence="9" type="ORF">A8806_12615</name>
</gene>
<dbReference type="Proteomes" id="UP000245845">
    <property type="component" value="Unassembled WGS sequence"/>
</dbReference>